<reference evidence="1" key="1">
    <citation type="journal article" date="2012" name="Genome Res.">
        <title>Genomic characterization of the Bacillus cereus sensu lato species: Backdrop to the evolution of Bacillus anthracis.</title>
        <authorList>
            <person name="Zwick M.E."/>
            <person name="Joseph S.J."/>
            <person name="Didelot X."/>
            <person name="Chen P.E."/>
            <person name="Bishop-Lilly K.A."/>
            <person name="Stewart A.C."/>
            <person name="Willner K."/>
            <person name="Nolan N."/>
            <person name="Lentz S."/>
            <person name="Thomason M.K."/>
            <person name="Sozhamannan S."/>
            <person name="Mateczun A.J."/>
            <person name="Du L."/>
            <person name="Read T.D."/>
        </authorList>
    </citation>
    <scope>NUCLEOTIDE SEQUENCE [LARGE SCALE GENOMIC DNA]</scope>
    <source>
        <strain evidence="1">AH603</strain>
    </source>
</reference>
<evidence type="ECO:0008006" key="2">
    <source>
        <dbReference type="Google" id="ProtNLM"/>
    </source>
</evidence>
<gene>
    <name evidence="1" type="ORF">bcere0026_53440</name>
</gene>
<protein>
    <recommendedName>
        <fullName evidence="2">Bacteriocin</fullName>
    </recommendedName>
</protein>
<accession>C2Y2Z7</accession>
<organism evidence="1">
    <name type="scientific">Bacillus mycoides</name>
    <dbReference type="NCBI Taxonomy" id="1405"/>
    <lineage>
        <taxon>Bacteria</taxon>
        <taxon>Bacillati</taxon>
        <taxon>Bacillota</taxon>
        <taxon>Bacilli</taxon>
        <taxon>Bacillales</taxon>
        <taxon>Bacillaceae</taxon>
        <taxon>Bacillus</taxon>
        <taxon>Bacillus cereus group</taxon>
    </lineage>
</organism>
<name>C2Y2Z7_BACMY</name>
<dbReference type="Proteomes" id="UP000001753">
    <property type="component" value="Chromosome"/>
</dbReference>
<sequence length="69" mass="7686">MDVMNEKLSTNFQELTEKELQTNGGAIRILSKVYEAANHCLRDNYCRGRLGNDMGNAGRIEAGHYGGRP</sequence>
<evidence type="ECO:0000313" key="1">
    <source>
        <dbReference type="EMBL" id="EEL67692.1"/>
    </source>
</evidence>
<comment type="caution">
    <text evidence="1">The sequence shown here is derived from an EMBL/GenBank/DDBJ whole genome shotgun (WGS) entry which is preliminary data.</text>
</comment>
<proteinExistence type="predicted"/>
<dbReference type="EMBL" id="ACMP01000159">
    <property type="protein sequence ID" value="EEL67692.1"/>
    <property type="molecule type" value="Genomic_DNA"/>
</dbReference>
<dbReference type="AlphaFoldDB" id="C2Y2Z7"/>
<dbReference type="HOGENOM" id="CLU_2767076_0_0_9"/>